<feature type="transmembrane region" description="Helical" evidence="1">
    <location>
        <begin position="149"/>
        <end position="166"/>
    </location>
</feature>
<dbReference type="EMBL" id="KN831783">
    <property type="protein sequence ID" value="KIM40399.1"/>
    <property type="molecule type" value="Genomic_DNA"/>
</dbReference>
<gene>
    <name evidence="2" type="ORF">M413DRAFT_446580</name>
</gene>
<keyword evidence="1" id="KW-1133">Transmembrane helix</keyword>
<feature type="transmembrane region" description="Helical" evidence="1">
    <location>
        <begin position="261"/>
        <end position="285"/>
    </location>
</feature>
<reference evidence="3" key="2">
    <citation type="submission" date="2015-01" db="EMBL/GenBank/DDBJ databases">
        <title>Evolutionary Origins and Diversification of the Mycorrhizal Mutualists.</title>
        <authorList>
            <consortium name="DOE Joint Genome Institute"/>
            <consortium name="Mycorrhizal Genomics Consortium"/>
            <person name="Kohler A."/>
            <person name="Kuo A."/>
            <person name="Nagy L.G."/>
            <person name="Floudas D."/>
            <person name="Copeland A."/>
            <person name="Barry K.W."/>
            <person name="Cichocki N."/>
            <person name="Veneault-Fourrey C."/>
            <person name="LaButti K."/>
            <person name="Lindquist E.A."/>
            <person name="Lipzen A."/>
            <person name="Lundell T."/>
            <person name="Morin E."/>
            <person name="Murat C."/>
            <person name="Riley R."/>
            <person name="Ohm R."/>
            <person name="Sun H."/>
            <person name="Tunlid A."/>
            <person name="Henrissat B."/>
            <person name="Grigoriev I.V."/>
            <person name="Hibbett D.S."/>
            <person name="Martin F."/>
        </authorList>
    </citation>
    <scope>NUCLEOTIDE SEQUENCE [LARGE SCALE GENOMIC DNA]</scope>
    <source>
        <strain evidence="3">h7</strain>
    </source>
</reference>
<sequence>MTHSSPASYLVWSVITAVLGAFLIFHLWSFDRFKCLQWNSGPSSGAFKRVMTYSYLITVPMIFAYALGNTIIKYHEGFIDHPIHGIIPKPYQLWEQWAQNTILPLRLLFAIGWSFEMVTHLEELCFWLFLVNSGSSQQNWFQSPYFKTWIVGSAVAVIYMPLVTVLTREDSLKNEAFVFLAGSLGSLSLTLWFTPILWTFPSFLNNLRVEGVDTATIVRLTKFSELNAIRVVFRFFFTVPLLILGVDGVRPHTHINESMLWTDFLVVIAGFGCAISSALTLVIFFPRSIEGEIAARDAAKERKLARSFGRSTGVHLDTDSALQQMSSYQGHPTSTGGRTYLLTSSPVKQTFQNLSYEQQEDLRTIPYLHEEVNKTKDSWDDEGRDVAAELPPIKPNRKKGGGRDIEMSGVGSLTETNLSVHNLRYSNVNPMISNFTSPIDLVYNAPENGNASRLTFNRR</sequence>
<dbReference type="AlphaFoldDB" id="A0A0C3C850"/>
<organism evidence="2 3">
    <name type="scientific">Hebeloma cylindrosporum</name>
    <dbReference type="NCBI Taxonomy" id="76867"/>
    <lineage>
        <taxon>Eukaryota</taxon>
        <taxon>Fungi</taxon>
        <taxon>Dikarya</taxon>
        <taxon>Basidiomycota</taxon>
        <taxon>Agaricomycotina</taxon>
        <taxon>Agaricomycetes</taxon>
        <taxon>Agaricomycetidae</taxon>
        <taxon>Agaricales</taxon>
        <taxon>Agaricineae</taxon>
        <taxon>Hymenogastraceae</taxon>
        <taxon>Hebeloma</taxon>
    </lineage>
</organism>
<dbReference type="HOGENOM" id="CLU_027213_0_0_1"/>
<dbReference type="STRING" id="686832.A0A0C3C850"/>
<keyword evidence="1" id="KW-0812">Transmembrane</keyword>
<feature type="transmembrane region" description="Helical" evidence="1">
    <location>
        <begin position="178"/>
        <end position="198"/>
    </location>
</feature>
<dbReference type="OrthoDB" id="2384193at2759"/>
<evidence type="ECO:0000313" key="2">
    <source>
        <dbReference type="EMBL" id="KIM40399.1"/>
    </source>
</evidence>
<keyword evidence="3" id="KW-1185">Reference proteome</keyword>
<reference evidence="2 3" key="1">
    <citation type="submission" date="2014-04" db="EMBL/GenBank/DDBJ databases">
        <authorList>
            <consortium name="DOE Joint Genome Institute"/>
            <person name="Kuo A."/>
            <person name="Gay G."/>
            <person name="Dore J."/>
            <person name="Kohler A."/>
            <person name="Nagy L.G."/>
            <person name="Floudas D."/>
            <person name="Copeland A."/>
            <person name="Barry K.W."/>
            <person name="Cichocki N."/>
            <person name="Veneault-Fourrey C."/>
            <person name="LaButti K."/>
            <person name="Lindquist E.A."/>
            <person name="Lipzen A."/>
            <person name="Lundell T."/>
            <person name="Morin E."/>
            <person name="Murat C."/>
            <person name="Sun H."/>
            <person name="Tunlid A."/>
            <person name="Henrissat B."/>
            <person name="Grigoriev I.V."/>
            <person name="Hibbett D.S."/>
            <person name="Martin F."/>
            <person name="Nordberg H.P."/>
            <person name="Cantor M.N."/>
            <person name="Hua S.X."/>
        </authorList>
    </citation>
    <scope>NUCLEOTIDE SEQUENCE [LARGE SCALE GENOMIC DNA]</scope>
    <source>
        <strain evidence="3">h7</strain>
    </source>
</reference>
<accession>A0A0C3C850</accession>
<dbReference type="Proteomes" id="UP000053424">
    <property type="component" value="Unassembled WGS sequence"/>
</dbReference>
<proteinExistence type="predicted"/>
<feature type="transmembrane region" description="Helical" evidence="1">
    <location>
        <begin position="231"/>
        <end position="249"/>
    </location>
</feature>
<evidence type="ECO:0000256" key="1">
    <source>
        <dbReference type="SAM" id="Phobius"/>
    </source>
</evidence>
<name>A0A0C3C850_HEBCY</name>
<evidence type="ECO:0000313" key="3">
    <source>
        <dbReference type="Proteomes" id="UP000053424"/>
    </source>
</evidence>
<feature type="transmembrane region" description="Helical" evidence="1">
    <location>
        <begin position="9"/>
        <end position="30"/>
    </location>
</feature>
<feature type="transmembrane region" description="Helical" evidence="1">
    <location>
        <begin position="50"/>
        <end position="68"/>
    </location>
</feature>
<protein>
    <submittedName>
        <fullName evidence="2">Uncharacterized protein</fullName>
    </submittedName>
</protein>
<feature type="transmembrane region" description="Helical" evidence="1">
    <location>
        <begin position="107"/>
        <end position="129"/>
    </location>
</feature>
<keyword evidence="1" id="KW-0472">Membrane</keyword>